<reference evidence="8" key="1">
    <citation type="submission" date="2022-12" db="EMBL/GenBank/DDBJ databases">
        <title>Chromosome-level genome assembly of the bean flower thrips Megalurothrips usitatus.</title>
        <authorList>
            <person name="Ma L."/>
            <person name="Liu Q."/>
            <person name="Li H."/>
            <person name="Cai W."/>
        </authorList>
    </citation>
    <scope>NUCLEOTIDE SEQUENCE</scope>
    <source>
        <strain evidence="8">Cailab_2022a</strain>
    </source>
</reference>
<dbReference type="GO" id="GO:0046873">
    <property type="term" value="F:metal ion transmembrane transporter activity"/>
    <property type="evidence" value="ECO:0007669"/>
    <property type="project" value="InterPro"/>
</dbReference>
<dbReference type="GO" id="GO:0006829">
    <property type="term" value="P:zinc ion transport"/>
    <property type="evidence" value="ECO:0007669"/>
    <property type="project" value="InterPro"/>
</dbReference>
<evidence type="ECO:0000256" key="6">
    <source>
        <dbReference type="ARBA" id="ARBA00023136"/>
    </source>
</evidence>
<comment type="subcellular location">
    <subcellularLocation>
        <location evidence="1">Endomembrane system</location>
        <topology evidence="1">Multi-pass membrane protein</topology>
    </subcellularLocation>
    <subcellularLocation>
        <location evidence="2">Golgi apparatus membrane</location>
    </subcellularLocation>
</comment>
<evidence type="ECO:0000313" key="9">
    <source>
        <dbReference type="Proteomes" id="UP001075354"/>
    </source>
</evidence>
<dbReference type="PANTHER" id="PTHR16133:SF0">
    <property type="entry name" value="ZINC_IRON REGULATED TRANSPORTER-RELATED PROTEIN 102B, ISOFORM E"/>
    <property type="match status" value="1"/>
</dbReference>
<feature type="transmembrane region" description="Helical" evidence="7">
    <location>
        <begin position="232"/>
        <end position="254"/>
    </location>
</feature>
<feature type="transmembrane region" description="Helical" evidence="7">
    <location>
        <begin position="136"/>
        <end position="161"/>
    </location>
</feature>
<keyword evidence="3 7" id="KW-0812">Transmembrane</keyword>
<dbReference type="Pfam" id="PF02535">
    <property type="entry name" value="Zip"/>
    <property type="match status" value="2"/>
</dbReference>
<proteinExistence type="predicted"/>
<evidence type="ECO:0000313" key="8">
    <source>
        <dbReference type="EMBL" id="KAJ1520915.1"/>
    </source>
</evidence>
<keyword evidence="4 7" id="KW-1133">Transmembrane helix</keyword>
<comment type="caution">
    <text evidence="8">The sequence shown here is derived from an EMBL/GenBank/DDBJ whole genome shotgun (WGS) entry which is preliminary data.</text>
</comment>
<evidence type="ECO:0008006" key="10">
    <source>
        <dbReference type="Google" id="ProtNLM"/>
    </source>
</evidence>
<evidence type="ECO:0000256" key="7">
    <source>
        <dbReference type="SAM" id="Phobius"/>
    </source>
</evidence>
<dbReference type="PANTHER" id="PTHR16133">
    <property type="entry name" value="SOLUTE CARRIER FAMILY 39 ZINC TRANSPORTER , MEMBER 9-RELATED"/>
    <property type="match status" value="1"/>
</dbReference>
<dbReference type="InterPro" id="IPR045891">
    <property type="entry name" value="ZIP9"/>
</dbReference>
<feature type="transmembrane region" description="Helical" evidence="7">
    <location>
        <begin position="167"/>
        <end position="189"/>
    </location>
</feature>
<feature type="transmembrane region" description="Helical" evidence="7">
    <location>
        <begin position="201"/>
        <end position="220"/>
    </location>
</feature>
<feature type="transmembrane region" description="Helical" evidence="7">
    <location>
        <begin position="35"/>
        <end position="55"/>
    </location>
</feature>
<dbReference type="AlphaFoldDB" id="A0AAV7X4S0"/>
<sequence>MEEATMLILLSIVMLVGSFVAGSIPLVMSMSEEKLQLVSVLGAGLLVGTALAVIIPEGVRALFDTPVVTAHAHTSVDSKSEGLVVEEAHSHDQTSDIHAVIGLSLVLGFVFMLLIDQLSLSRSRDVEGGGKGGERSFTATLGLVVHAAVDGVALGAAATTAHTDVEMIVFLAIMLHKAPAAFGLVTFLLHEGVDRKRIRKHLLIFSMAAPLLAILTYFGIGQEGKETLSSVNATGIAMLFSAGTFLYVATVHVLPELTNRNPGGCHGGGGALRFSELAALVVGSLLPALLTAGHHH</sequence>
<feature type="transmembrane region" description="Helical" evidence="7">
    <location>
        <begin position="97"/>
        <end position="115"/>
    </location>
</feature>
<feature type="transmembrane region" description="Helical" evidence="7">
    <location>
        <begin position="6"/>
        <end position="28"/>
    </location>
</feature>
<evidence type="ECO:0000256" key="4">
    <source>
        <dbReference type="ARBA" id="ARBA00022989"/>
    </source>
</evidence>
<dbReference type="EMBL" id="JAPTSV010000014">
    <property type="protein sequence ID" value="KAJ1520915.1"/>
    <property type="molecule type" value="Genomic_DNA"/>
</dbReference>
<evidence type="ECO:0000256" key="1">
    <source>
        <dbReference type="ARBA" id="ARBA00004127"/>
    </source>
</evidence>
<keyword evidence="5" id="KW-0333">Golgi apparatus</keyword>
<organism evidence="8 9">
    <name type="scientific">Megalurothrips usitatus</name>
    <name type="common">bean blossom thrips</name>
    <dbReference type="NCBI Taxonomy" id="439358"/>
    <lineage>
        <taxon>Eukaryota</taxon>
        <taxon>Metazoa</taxon>
        <taxon>Ecdysozoa</taxon>
        <taxon>Arthropoda</taxon>
        <taxon>Hexapoda</taxon>
        <taxon>Insecta</taxon>
        <taxon>Pterygota</taxon>
        <taxon>Neoptera</taxon>
        <taxon>Paraneoptera</taxon>
        <taxon>Thysanoptera</taxon>
        <taxon>Terebrantia</taxon>
        <taxon>Thripoidea</taxon>
        <taxon>Thripidae</taxon>
        <taxon>Megalurothrips</taxon>
    </lineage>
</organism>
<dbReference type="InterPro" id="IPR003689">
    <property type="entry name" value="ZIP"/>
</dbReference>
<name>A0AAV7X4S0_9NEOP</name>
<keyword evidence="6 7" id="KW-0472">Membrane</keyword>
<accession>A0AAV7X4S0</accession>
<gene>
    <name evidence="8" type="ORF">ONE63_003995</name>
</gene>
<evidence type="ECO:0000256" key="2">
    <source>
        <dbReference type="ARBA" id="ARBA00004394"/>
    </source>
</evidence>
<protein>
    <recommendedName>
        <fullName evidence="10">Zinc transporter ZIP9</fullName>
    </recommendedName>
</protein>
<evidence type="ECO:0000256" key="5">
    <source>
        <dbReference type="ARBA" id="ARBA00023034"/>
    </source>
</evidence>
<dbReference type="GO" id="GO:0000139">
    <property type="term" value="C:Golgi membrane"/>
    <property type="evidence" value="ECO:0007669"/>
    <property type="project" value="UniProtKB-SubCell"/>
</dbReference>
<dbReference type="Proteomes" id="UP001075354">
    <property type="component" value="Chromosome 14"/>
</dbReference>
<keyword evidence="9" id="KW-1185">Reference proteome</keyword>
<evidence type="ECO:0000256" key="3">
    <source>
        <dbReference type="ARBA" id="ARBA00022692"/>
    </source>
</evidence>